<name>A0A2P6TJ47_CHLSO</name>
<dbReference type="Gene3D" id="3.10.50.40">
    <property type="match status" value="1"/>
</dbReference>
<organism evidence="3 4">
    <name type="scientific">Chlorella sorokiniana</name>
    <name type="common">Freshwater green alga</name>
    <dbReference type="NCBI Taxonomy" id="3076"/>
    <lineage>
        <taxon>Eukaryota</taxon>
        <taxon>Viridiplantae</taxon>
        <taxon>Chlorophyta</taxon>
        <taxon>core chlorophytes</taxon>
        <taxon>Trebouxiophyceae</taxon>
        <taxon>Chlorellales</taxon>
        <taxon>Chlorellaceae</taxon>
        <taxon>Chlorella clade</taxon>
        <taxon>Chlorella</taxon>
    </lineage>
</organism>
<dbReference type="GO" id="GO:0009507">
    <property type="term" value="C:chloroplast"/>
    <property type="evidence" value="ECO:0007669"/>
    <property type="project" value="InterPro"/>
</dbReference>
<dbReference type="InterPro" id="IPR044183">
    <property type="entry name" value="PNSL4/FKBP13-like"/>
</dbReference>
<dbReference type="STRING" id="3076.A0A2P6TJ47"/>
<dbReference type="PROSITE" id="PS50059">
    <property type="entry name" value="FKBP_PPIASE"/>
    <property type="match status" value="1"/>
</dbReference>
<reference evidence="3 4" key="1">
    <citation type="journal article" date="2018" name="Plant J.">
        <title>Genome sequences of Chlorella sorokiniana UTEX 1602 and Micractinium conductrix SAG 241.80: implications to maltose excretion by a green alga.</title>
        <authorList>
            <person name="Arriola M.B."/>
            <person name="Velmurugan N."/>
            <person name="Zhang Y."/>
            <person name="Plunkett M.H."/>
            <person name="Hondzo H."/>
            <person name="Barney B.M."/>
        </authorList>
    </citation>
    <scope>NUCLEOTIDE SEQUENCE [LARGE SCALE GENOMIC DNA]</scope>
    <source>
        <strain evidence="4">UTEX 1602</strain>
    </source>
</reference>
<evidence type="ECO:0000313" key="4">
    <source>
        <dbReference type="Proteomes" id="UP000239899"/>
    </source>
</evidence>
<dbReference type="SUPFAM" id="SSF54534">
    <property type="entry name" value="FKBP-like"/>
    <property type="match status" value="1"/>
</dbReference>
<dbReference type="EC" id="5.2.1.8" evidence="1"/>
<gene>
    <name evidence="3" type="ORF">C2E21_6872</name>
</gene>
<sequence length="137" mass="14042">MLAAPWLGRGQAALAQDFECDPQAGPSGIKWCDIATGFGAPAQTGDRIRVHYDGRLADGTVFSSSYSPPAPLVLKLGAGEAPKGWELGILGGSGVPPMAPGTRRRLVLPPELARGSGITPPAGATVTYDITFLGKAS</sequence>
<dbReference type="InterPro" id="IPR001179">
    <property type="entry name" value="PPIase_FKBP_dom"/>
</dbReference>
<dbReference type="PANTHER" id="PTHR47833:SF2">
    <property type="entry name" value="PEPTIDYLPROLYL ISOMERASE"/>
    <property type="match status" value="1"/>
</dbReference>
<dbReference type="AlphaFoldDB" id="A0A2P6TJ47"/>
<dbReference type="GO" id="GO:0003755">
    <property type="term" value="F:peptidyl-prolyl cis-trans isomerase activity"/>
    <property type="evidence" value="ECO:0007669"/>
    <property type="project" value="UniProtKB-KW"/>
</dbReference>
<accession>A0A2P6TJ47</accession>
<dbReference type="EMBL" id="LHPG02000014">
    <property type="protein sequence ID" value="PRW39257.1"/>
    <property type="molecule type" value="Genomic_DNA"/>
</dbReference>
<comment type="catalytic activity">
    <reaction evidence="1">
        <text>[protein]-peptidylproline (omega=180) = [protein]-peptidylproline (omega=0)</text>
        <dbReference type="Rhea" id="RHEA:16237"/>
        <dbReference type="Rhea" id="RHEA-COMP:10747"/>
        <dbReference type="Rhea" id="RHEA-COMP:10748"/>
        <dbReference type="ChEBI" id="CHEBI:83833"/>
        <dbReference type="ChEBI" id="CHEBI:83834"/>
        <dbReference type="EC" id="5.2.1.8"/>
    </reaction>
</comment>
<dbReference type="PANTHER" id="PTHR47833">
    <property type="entry name" value="PHOTOSYNTHETIC NDH SUBUNIT OF LUMENAL LOCATION 4, CHLOROPLASTIC"/>
    <property type="match status" value="1"/>
</dbReference>
<keyword evidence="4" id="KW-1185">Reference proteome</keyword>
<dbReference type="Proteomes" id="UP000239899">
    <property type="component" value="Unassembled WGS sequence"/>
</dbReference>
<dbReference type="OrthoDB" id="1902587at2759"/>
<proteinExistence type="predicted"/>
<evidence type="ECO:0000256" key="1">
    <source>
        <dbReference type="PROSITE-ProRule" id="PRU00277"/>
    </source>
</evidence>
<feature type="domain" description="PPIase FKBP-type" evidence="2">
    <location>
        <begin position="45"/>
        <end position="136"/>
    </location>
</feature>
<protein>
    <recommendedName>
        <fullName evidence="1">peptidylprolyl isomerase</fullName>
        <ecNumber evidence="1">5.2.1.8</ecNumber>
    </recommendedName>
</protein>
<evidence type="ECO:0000259" key="2">
    <source>
        <dbReference type="PROSITE" id="PS50059"/>
    </source>
</evidence>
<keyword evidence="1" id="KW-0697">Rotamase</keyword>
<dbReference type="InterPro" id="IPR046357">
    <property type="entry name" value="PPIase_dom_sf"/>
</dbReference>
<evidence type="ECO:0000313" key="3">
    <source>
        <dbReference type="EMBL" id="PRW39257.1"/>
    </source>
</evidence>
<keyword evidence="1 3" id="KW-0413">Isomerase</keyword>
<dbReference type="Pfam" id="PF00254">
    <property type="entry name" value="FKBP_C"/>
    <property type="match status" value="1"/>
</dbReference>
<comment type="caution">
    <text evidence="3">The sequence shown here is derived from an EMBL/GenBank/DDBJ whole genome shotgun (WGS) entry which is preliminary data.</text>
</comment>